<evidence type="ECO:0000256" key="17">
    <source>
        <dbReference type="RuleBase" id="RU363123"/>
    </source>
</evidence>
<gene>
    <name evidence="16 18" type="primary">E6</name>
</gene>
<evidence type="ECO:0000256" key="2">
    <source>
        <dbReference type="ARBA" id="ARBA00022518"/>
    </source>
</evidence>
<dbReference type="GO" id="GO:0052150">
    <property type="term" value="P:symbiont-mediated perturbation of host apoptosis"/>
    <property type="evidence" value="ECO:0007669"/>
    <property type="project" value="UniProtKB-KW"/>
</dbReference>
<keyword evidence="3 16" id="KW-1048">Host nucleus</keyword>
<comment type="subcellular location">
    <subcellularLocation>
        <location evidence="16 17">Host cytoplasm</location>
    </subcellularLocation>
    <subcellularLocation>
        <location evidence="16 17">Host nucleus</location>
    </subcellularLocation>
</comment>
<dbReference type="GO" id="GO:0006355">
    <property type="term" value="P:regulation of DNA-templated transcription"/>
    <property type="evidence" value="ECO:0007669"/>
    <property type="project" value="UniProtKB-UniRule"/>
</dbReference>
<keyword evidence="8 16" id="KW-0862">Zinc</keyword>
<name>A0A2D2ALD0_9PAPI</name>
<keyword evidence="12 16" id="KW-0804">Transcription</keyword>
<keyword evidence="7 16" id="KW-0863">Zinc-finger</keyword>
<keyword evidence="11 16" id="KW-0010">Activator</keyword>
<evidence type="ECO:0000256" key="14">
    <source>
        <dbReference type="ARBA" id="ARBA00023280"/>
    </source>
</evidence>
<comment type="function">
    <text evidence="16">Plays a major role in the induction and maintenance of cellular transformation. E6 associates with host UBE3A/E6-AP ubiquitin-protein ligase and modulates its activity. Protects host keratinocytes from apoptosis by mediating the degradation of host BAK1. May also inhibit host immune response.</text>
</comment>
<proteinExistence type="inferred from homology"/>
<dbReference type="GO" id="GO:0039648">
    <property type="term" value="P:symbiont-mediated perturbation of host ubiquitin-like protein modification"/>
    <property type="evidence" value="ECO:0007669"/>
    <property type="project" value="UniProtKB-UniRule"/>
</dbReference>
<sequence length="139" mass="16070">MADDHPKTLQQYCDTFKSNFFDLHLPCIFCSCILTTQDLASFADKNLSLVLRGSQYYACCSICCCVSARFEFDKHCQCSIRAVDIEEISGQHLHALLVRCYNCLKKLDIAEKYDLVCRDELFYLVRSQWKGLCRKCVPK</sequence>
<dbReference type="GO" id="GO:0003677">
    <property type="term" value="F:DNA binding"/>
    <property type="evidence" value="ECO:0007669"/>
    <property type="project" value="UniProtKB-UniRule"/>
</dbReference>
<evidence type="ECO:0000313" key="18">
    <source>
        <dbReference type="EMBL" id="ATQ38268.1"/>
    </source>
</evidence>
<keyword evidence="10 16" id="KW-0238">DNA-binding</keyword>
<keyword evidence="5 16" id="KW-1090">Inhibition of host innate immune response by virus</keyword>
<keyword evidence="6 16" id="KW-0479">Metal-binding</keyword>
<keyword evidence="15 16" id="KW-1119">Modulation of host cell apoptosis by virus</keyword>
<feature type="zinc finger region" evidence="16">
    <location>
        <begin position="27"/>
        <end position="63"/>
    </location>
</feature>
<evidence type="ECO:0000256" key="8">
    <source>
        <dbReference type="ARBA" id="ARBA00022833"/>
    </source>
</evidence>
<keyword evidence="2 16" id="KW-0244">Early protein</keyword>
<dbReference type="InterPro" id="IPR038575">
    <property type="entry name" value="E6_sf"/>
</dbReference>
<comment type="similarity">
    <text evidence="1 16 17">Belongs to the papillomaviridae E6 protein family.</text>
</comment>
<comment type="subunit">
    <text evidence="16">Forms homodimers. Interacts with ubiquitin-protein ligase UBE3A/E6-AP; this interaction stimulates UBE3A ubiquitin activity. Interacts with host BAK1.</text>
</comment>
<evidence type="ECO:0000256" key="9">
    <source>
        <dbReference type="ARBA" id="ARBA00023015"/>
    </source>
</evidence>
<evidence type="ECO:0000256" key="3">
    <source>
        <dbReference type="ARBA" id="ARBA00022562"/>
    </source>
</evidence>
<organism evidence="18">
    <name type="scientific">Gammapapillomavirus 8</name>
    <dbReference type="NCBI Taxonomy" id="1175850"/>
    <lineage>
        <taxon>Viruses</taxon>
        <taxon>Monodnaviria</taxon>
        <taxon>Shotokuvirae</taxon>
        <taxon>Cossaviricota</taxon>
        <taxon>Papovaviricetes</taxon>
        <taxon>Zurhausenvirales</taxon>
        <taxon>Papillomaviridae</taxon>
        <taxon>Firstpapillomavirinae</taxon>
        <taxon>Gammapapillomavirus</taxon>
    </lineage>
</organism>
<dbReference type="InterPro" id="IPR001334">
    <property type="entry name" value="E6"/>
</dbReference>
<reference evidence="18" key="1">
    <citation type="journal article" date="2018" name="MSphere">
        <title>Metagenomic Discovery of 83 New Human Papillomavirus Types in Patients with Immunodeficiency.</title>
        <authorList>
            <person name="Pastrana D.V."/>
            <person name="Peretti A."/>
            <person name="Welch N.L."/>
            <person name="Borgogna C."/>
            <person name="Olivero C."/>
            <person name="Badolato R."/>
            <person name="Notarangelo L.D."/>
            <person name="Gariglio M."/>
            <person name="FitzGerald P.C."/>
            <person name="McIntosh C.E."/>
            <person name="Reeves J."/>
            <person name="Starrett G.J."/>
            <person name="Bliskovsky V."/>
            <person name="Velez D."/>
            <person name="Brownell I."/>
            <person name="Yarchoan R."/>
            <person name="Wyvill K.M."/>
            <person name="Uldrick T.S."/>
            <person name="Maldarelli F."/>
            <person name="Lisco A."/>
            <person name="Sereti I."/>
            <person name="Gonzalez C.M."/>
            <person name="Androphy E.J."/>
            <person name="McBride A.A."/>
            <person name="Van Doorslaer K."/>
            <person name="Garcia F."/>
            <person name="Dvoretzky I."/>
            <person name="Liu J.S."/>
            <person name="Han J."/>
            <person name="Murphy P.M."/>
            <person name="McDermott D.H."/>
            <person name="Buck C.B."/>
        </authorList>
    </citation>
    <scope>NUCLEOTIDE SEQUENCE</scope>
    <source>
        <strain evidence="18">Gamma08_do1c232</strain>
    </source>
</reference>
<evidence type="ECO:0000256" key="4">
    <source>
        <dbReference type="ARBA" id="ARBA00022581"/>
    </source>
</evidence>
<dbReference type="Gene3D" id="3.30.240.40">
    <property type="entry name" value="E6 early regulatory protein"/>
    <property type="match status" value="2"/>
</dbReference>
<evidence type="ECO:0000256" key="7">
    <source>
        <dbReference type="ARBA" id="ARBA00022771"/>
    </source>
</evidence>
<evidence type="ECO:0000256" key="15">
    <source>
        <dbReference type="ARBA" id="ARBA00023323"/>
    </source>
</evidence>
<keyword evidence="4 16" id="KW-0945">Host-virus interaction</keyword>
<evidence type="ECO:0000256" key="1">
    <source>
        <dbReference type="ARBA" id="ARBA00006346"/>
    </source>
</evidence>
<evidence type="ECO:0000256" key="13">
    <source>
        <dbReference type="ARBA" id="ARBA00023200"/>
    </source>
</evidence>
<dbReference type="HAMAP" id="MF_04006">
    <property type="entry name" value="HPV_E6"/>
    <property type="match status" value="1"/>
</dbReference>
<evidence type="ECO:0000256" key="5">
    <source>
        <dbReference type="ARBA" id="ARBA00022632"/>
    </source>
</evidence>
<evidence type="ECO:0000256" key="6">
    <source>
        <dbReference type="ARBA" id="ARBA00022723"/>
    </source>
</evidence>
<keyword evidence="13 16" id="KW-1035">Host cytoplasm</keyword>
<evidence type="ECO:0000256" key="11">
    <source>
        <dbReference type="ARBA" id="ARBA00023159"/>
    </source>
</evidence>
<dbReference type="GO" id="GO:0008270">
    <property type="term" value="F:zinc ion binding"/>
    <property type="evidence" value="ECO:0007669"/>
    <property type="project" value="UniProtKB-KW"/>
</dbReference>
<dbReference type="Proteomes" id="UP000290154">
    <property type="component" value="Segment"/>
</dbReference>
<keyword evidence="9 16" id="KW-0805">Transcription regulation</keyword>
<evidence type="ECO:0000256" key="12">
    <source>
        <dbReference type="ARBA" id="ARBA00023163"/>
    </source>
</evidence>
<dbReference type="Pfam" id="PF00518">
    <property type="entry name" value="E6"/>
    <property type="match status" value="1"/>
</dbReference>
<dbReference type="EMBL" id="MF588704">
    <property type="protein sequence ID" value="ATQ38268.1"/>
    <property type="molecule type" value="Genomic_DNA"/>
</dbReference>
<dbReference type="GO" id="GO:0006351">
    <property type="term" value="P:DNA-templated transcription"/>
    <property type="evidence" value="ECO:0007669"/>
    <property type="project" value="UniProtKB-UniRule"/>
</dbReference>
<dbReference type="GO" id="GO:0039502">
    <property type="term" value="P:symbiont-mediated suppression of host type I interferon-mediated signaling pathway"/>
    <property type="evidence" value="ECO:0007669"/>
    <property type="project" value="UniProtKB-UniRule"/>
</dbReference>
<keyword evidence="14 16" id="KW-0899">Viral immunoevasion</keyword>
<feature type="zinc finger region" evidence="16">
    <location>
        <begin position="100"/>
        <end position="136"/>
    </location>
</feature>
<dbReference type="GO" id="GO:0042025">
    <property type="term" value="C:host cell nucleus"/>
    <property type="evidence" value="ECO:0007669"/>
    <property type="project" value="UniProtKB-SubCell"/>
</dbReference>
<dbReference type="GO" id="GO:0030430">
    <property type="term" value="C:host cell cytoplasm"/>
    <property type="evidence" value="ECO:0007669"/>
    <property type="project" value="UniProtKB-SubCell"/>
</dbReference>
<evidence type="ECO:0000256" key="10">
    <source>
        <dbReference type="ARBA" id="ARBA00023125"/>
    </source>
</evidence>
<dbReference type="GO" id="GO:0052170">
    <property type="term" value="P:symbiont-mediated suppression of host innate immune response"/>
    <property type="evidence" value="ECO:0007669"/>
    <property type="project" value="UniProtKB-KW"/>
</dbReference>
<evidence type="ECO:0000256" key="16">
    <source>
        <dbReference type="HAMAP-Rule" id="MF_04006"/>
    </source>
</evidence>
<protein>
    <recommendedName>
        <fullName evidence="16 17">Protein E6</fullName>
    </recommendedName>
</protein>
<accession>A0A2D2ALD0</accession>
<dbReference type="SUPFAM" id="SSF161229">
    <property type="entry name" value="E6 C-terminal domain-like"/>
    <property type="match status" value="2"/>
</dbReference>
<comment type="caution">
    <text evidence="16">Lacks conserved residue(s) required for the propagation of feature annotation.</text>
</comment>